<comment type="caution">
    <text evidence="2">The sequence shown here is derived from an EMBL/GenBank/DDBJ whole genome shotgun (WGS) entry which is preliminary data.</text>
</comment>
<protein>
    <submittedName>
        <fullName evidence="2">Uncharacterized protein</fullName>
    </submittedName>
</protein>
<dbReference type="EMBL" id="JAFCMP010000013">
    <property type="protein sequence ID" value="KAG5191867.1"/>
    <property type="molecule type" value="Genomic_DNA"/>
</dbReference>
<evidence type="ECO:0000313" key="3">
    <source>
        <dbReference type="Proteomes" id="UP000664859"/>
    </source>
</evidence>
<proteinExistence type="predicted"/>
<keyword evidence="3" id="KW-1185">Reference proteome</keyword>
<evidence type="ECO:0000313" key="2">
    <source>
        <dbReference type="EMBL" id="KAG5191867.1"/>
    </source>
</evidence>
<sequence>MARRMAREGTAAAFASALPPKQHLIAVSDASEWTQQRPSALPCAAVAAAAVGVAAIPATAAPPRSAAAAAAELPALSPYTHTNPWPLTWRTPLVLMAGPMPGVTCLRGVAATAAAAAAASAAQLERLEALAAARRATSGQRRTLVAALHAAPAVHAVLELFVAAACAYARGRRCDGARPGRLLLSVDDDADRVAEGLGFMQADSVVVPDHDGLVSGACLEVCSCGSSDGGGGECRRCYATATTLAASARRSPPPDAPPDAVQQQTTQQQQQQQQLRLHDGFYASSRAAARAATAPAAAGEAFWDGIISAQERAFLHKLNCALGAFGTCALPSAEGRRKGFEAALREATAFWTSKSTEAALHRAP</sequence>
<feature type="compositionally biased region" description="Low complexity" evidence="1">
    <location>
        <begin position="258"/>
        <end position="273"/>
    </location>
</feature>
<evidence type="ECO:0000256" key="1">
    <source>
        <dbReference type="SAM" id="MobiDB-lite"/>
    </source>
</evidence>
<organism evidence="2 3">
    <name type="scientific">Tribonema minus</name>
    <dbReference type="NCBI Taxonomy" id="303371"/>
    <lineage>
        <taxon>Eukaryota</taxon>
        <taxon>Sar</taxon>
        <taxon>Stramenopiles</taxon>
        <taxon>Ochrophyta</taxon>
        <taxon>PX clade</taxon>
        <taxon>Xanthophyceae</taxon>
        <taxon>Tribonematales</taxon>
        <taxon>Tribonemataceae</taxon>
        <taxon>Tribonema</taxon>
    </lineage>
</organism>
<reference evidence="2" key="1">
    <citation type="submission" date="2021-02" db="EMBL/GenBank/DDBJ databases">
        <title>First Annotated Genome of the Yellow-green Alga Tribonema minus.</title>
        <authorList>
            <person name="Mahan K.M."/>
        </authorList>
    </citation>
    <scope>NUCLEOTIDE SEQUENCE</scope>
    <source>
        <strain evidence="2">UTEX B ZZ1240</strain>
    </source>
</reference>
<gene>
    <name evidence="2" type="ORF">JKP88DRAFT_294607</name>
</gene>
<accession>A0A835ZCJ8</accession>
<name>A0A835ZCJ8_9STRA</name>
<feature type="region of interest" description="Disordered" evidence="1">
    <location>
        <begin position="247"/>
        <end position="273"/>
    </location>
</feature>
<dbReference type="Proteomes" id="UP000664859">
    <property type="component" value="Unassembled WGS sequence"/>
</dbReference>
<dbReference type="AlphaFoldDB" id="A0A835ZCJ8"/>